<name>A0AA44FAX7_AGRTU</name>
<dbReference type="EMBL" id="JAAMAY010000043">
    <property type="protein sequence ID" value="NTC32045.1"/>
    <property type="molecule type" value="Genomic_DNA"/>
</dbReference>
<dbReference type="RefSeq" id="WP_174021533.1">
    <property type="nucleotide sequence ID" value="NZ_JAAMAW010000022.1"/>
</dbReference>
<evidence type="ECO:0000313" key="2">
    <source>
        <dbReference type="Proteomes" id="UP000702952"/>
    </source>
</evidence>
<dbReference type="Proteomes" id="UP000702952">
    <property type="component" value="Unassembled WGS sequence"/>
</dbReference>
<evidence type="ECO:0000313" key="1">
    <source>
        <dbReference type="EMBL" id="NTC32045.1"/>
    </source>
</evidence>
<gene>
    <name evidence="1" type="ORF">G6M46_28295</name>
</gene>
<accession>A0AA44FAX7</accession>
<proteinExistence type="predicted"/>
<comment type="caution">
    <text evidence="1">The sequence shown here is derived from an EMBL/GenBank/DDBJ whole genome shotgun (WGS) entry which is preliminary data.</text>
</comment>
<reference evidence="1" key="1">
    <citation type="journal article" date="2020" name="Science">
        <title>Unexpected conservation and global transmission of agrobacterial virulence plasmids.</title>
        <authorList>
            <person name="Weisberg A.J."/>
            <person name="Davis E.W. 2nd"/>
            <person name="Tabima J."/>
            <person name="Belcher M.S."/>
            <person name="Miller M."/>
            <person name="Kuo C.H."/>
            <person name="Loper J.E."/>
            <person name="Grunwald N.J."/>
            <person name="Putnam M.L."/>
            <person name="Chang J.H."/>
        </authorList>
    </citation>
    <scope>NUCLEOTIDE SEQUENCE</scope>
    <source>
        <strain evidence="1">17-1853-1a</strain>
    </source>
</reference>
<organism evidence="1 2">
    <name type="scientific">Agrobacterium tumefaciens</name>
    <dbReference type="NCBI Taxonomy" id="358"/>
    <lineage>
        <taxon>Bacteria</taxon>
        <taxon>Pseudomonadati</taxon>
        <taxon>Pseudomonadota</taxon>
        <taxon>Alphaproteobacteria</taxon>
        <taxon>Hyphomicrobiales</taxon>
        <taxon>Rhizobiaceae</taxon>
        <taxon>Rhizobium/Agrobacterium group</taxon>
        <taxon>Agrobacterium</taxon>
        <taxon>Agrobacterium tumefaciens complex</taxon>
    </lineage>
</organism>
<dbReference type="AlphaFoldDB" id="A0AA44FAX7"/>
<protein>
    <submittedName>
        <fullName evidence="1">Uncharacterized protein</fullName>
    </submittedName>
</protein>
<sequence length="341" mass="39206">MSAQQRLLNCLAEIDRSSEHALDMAGSAIDDYWDHRLSFDPSILLDEIAGLVCDEKTLWKGFHHPGLPDFLNRLKSTTDKLRFLYSEYLPSLRDRFSSCFIVGSLSYARFYPTRFPAPEKQSDIDLFLVADERGFSPSDLVGAASIHDRIDDQRRLHKFVALLDRGTNDLINYKLFSAQIESGVSLTISTEAGMRNMLNMTDGERRVTTLHWNIHLGGRPIRRFDLARRAYQARYEEGLSDLGGTTLSLPVSTSEKYALTRLRRFNGFAEMLTPRFDWAFQSEEVRTMIFSFIRQIADMHQDFEDVGLSPNISNAHCRHERFSPYFRAKMDKHFQALIGQS</sequence>